<feature type="region of interest" description="Disordered" evidence="1">
    <location>
        <begin position="77"/>
        <end position="109"/>
    </location>
</feature>
<evidence type="ECO:0000313" key="4">
    <source>
        <dbReference type="Proteomes" id="UP000236370"/>
    </source>
</evidence>
<evidence type="ECO:0000256" key="2">
    <source>
        <dbReference type="SAM" id="SignalP"/>
    </source>
</evidence>
<comment type="caution">
    <text evidence="3">The sequence shown here is derived from an EMBL/GenBank/DDBJ whole genome shotgun (WGS) entry which is preliminary data.</text>
</comment>
<gene>
    <name evidence="3" type="ORF">CK820_G0051371</name>
</gene>
<organism evidence="3 4">
    <name type="scientific">Pan troglodytes</name>
    <name type="common">Chimpanzee</name>
    <dbReference type="NCBI Taxonomy" id="9598"/>
    <lineage>
        <taxon>Eukaryota</taxon>
        <taxon>Metazoa</taxon>
        <taxon>Chordata</taxon>
        <taxon>Craniata</taxon>
        <taxon>Vertebrata</taxon>
        <taxon>Euteleostomi</taxon>
        <taxon>Mammalia</taxon>
        <taxon>Eutheria</taxon>
        <taxon>Euarchontoglires</taxon>
        <taxon>Primates</taxon>
        <taxon>Haplorrhini</taxon>
        <taxon>Catarrhini</taxon>
        <taxon>Hominidae</taxon>
        <taxon>Pan</taxon>
    </lineage>
</organism>
<feature type="chain" id="PRO_5014405638" evidence="2">
    <location>
        <begin position="20"/>
        <end position="109"/>
    </location>
</feature>
<reference evidence="3 4" key="1">
    <citation type="submission" date="2017-12" db="EMBL/GenBank/DDBJ databases">
        <title>High-resolution comparative analysis of great ape genomes.</title>
        <authorList>
            <person name="Pollen A."/>
            <person name="Hastie A."/>
            <person name="Hormozdiari F."/>
            <person name="Dougherty M."/>
            <person name="Liu R."/>
            <person name="Chaisson M."/>
            <person name="Hoppe E."/>
            <person name="Hill C."/>
            <person name="Pang A."/>
            <person name="Hillier L."/>
            <person name="Baker C."/>
            <person name="Armstrong J."/>
            <person name="Shendure J."/>
            <person name="Paten B."/>
            <person name="Wilson R."/>
            <person name="Chao H."/>
            <person name="Schneider V."/>
            <person name="Ventura M."/>
            <person name="Kronenberg Z."/>
            <person name="Murali S."/>
            <person name="Gordon D."/>
            <person name="Cantsilieris S."/>
            <person name="Munson K."/>
            <person name="Nelson B."/>
            <person name="Raja A."/>
            <person name="Underwood J."/>
            <person name="Diekhans M."/>
            <person name="Fiddes I."/>
            <person name="Haussler D."/>
            <person name="Eichler E."/>
        </authorList>
    </citation>
    <scope>NUCLEOTIDE SEQUENCE [LARGE SCALE GENOMIC DNA]</scope>
    <source>
        <strain evidence="3">Yerkes chimp pedigree #C0471</strain>
    </source>
</reference>
<feature type="signal peptide" evidence="2">
    <location>
        <begin position="1"/>
        <end position="19"/>
    </location>
</feature>
<dbReference type="EMBL" id="NBAG03000537">
    <property type="protein sequence ID" value="PNI16645.1"/>
    <property type="molecule type" value="Genomic_DNA"/>
</dbReference>
<evidence type="ECO:0000256" key="1">
    <source>
        <dbReference type="SAM" id="MobiDB-lite"/>
    </source>
</evidence>
<dbReference type="Proteomes" id="UP000236370">
    <property type="component" value="Unassembled WGS sequence"/>
</dbReference>
<protein>
    <submittedName>
        <fullName evidence="3">ADAM8 isoform 4</fullName>
    </submittedName>
</protein>
<keyword evidence="2" id="KW-0732">Signal</keyword>
<sequence>MRGLGLWLLGAMMLPGPAPREGELRPWGHRAQLHPPPAEEQGPAGLRLHGDLYGCQWLRGDGAASWAGPLLLPGPRRGIPGLSRQPQHLCRPQGFLPGGVRPTPDRAPG</sequence>
<accession>A0A2J8J1K0</accession>
<proteinExistence type="predicted"/>
<evidence type="ECO:0000313" key="3">
    <source>
        <dbReference type="EMBL" id="PNI16645.1"/>
    </source>
</evidence>
<name>A0A2J8J1K0_PANTR</name>
<dbReference type="AlphaFoldDB" id="A0A2J8J1K0"/>
<feature type="region of interest" description="Disordered" evidence="1">
    <location>
        <begin position="23"/>
        <end position="45"/>
    </location>
</feature>